<feature type="region of interest" description="Disordered" evidence="1">
    <location>
        <begin position="1"/>
        <end position="24"/>
    </location>
</feature>
<sequence>MESGRRIEADESKTQSISNSGEVGLSIPRSQLLTSLSSASYSSTDSSFELIVTGNGDFICRTSDSLDNNDFQVISGDESSLHDHLIEHPRPGKYIDGNAMEPDLNKPGEAGDLGSRKNLQTYSSTSSSFESESKHKIKLKQGRDATDNLLSNNPSSPSMEKFNRFVVDFSDEDVTISSMPSNRRTPVTPKHRIDLGSGSEAAIKYPPIQVMDRTDDPTSISYRIPSRVFSRSKSTAPMEWSVASNESLFSIQMGNMSFTREQLGWLGKSGELYRPGESALDVSQHLAMRPSDYGLIGTHPDGDMAVTEARAAETMREVIRESSENQRKTGSTLTESSSQSASISPQSESSTKSFQFPILTGDAGKSMSFKGGNLENAKQEGTPESPRPSSCPQTPKESSSEESPKAAANVGSKRWPCFSCCLFCS</sequence>
<feature type="compositionally biased region" description="Low complexity" evidence="1">
    <location>
        <begin position="329"/>
        <end position="351"/>
    </location>
</feature>
<keyword evidence="2" id="KW-1185">Reference proteome</keyword>
<feature type="compositionally biased region" description="Basic and acidic residues" evidence="1">
    <location>
        <begin position="1"/>
        <end position="13"/>
    </location>
</feature>
<dbReference type="AlphaFoldDB" id="A0A6J1E792"/>
<feature type="region of interest" description="Disordered" evidence="1">
    <location>
        <begin position="319"/>
        <end position="353"/>
    </location>
</feature>
<dbReference type="Proteomes" id="UP000504609">
    <property type="component" value="Unplaced"/>
</dbReference>
<organism evidence="2 3">
    <name type="scientific">Cucurbita moschata</name>
    <name type="common">Winter crookneck squash</name>
    <name type="synonym">Cucurbita pepo var. moschata</name>
    <dbReference type="NCBI Taxonomy" id="3662"/>
    <lineage>
        <taxon>Eukaryota</taxon>
        <taxon>Viridiplantae</taxon>
        <taxon>Streptophyta</taxon>
        <taxon>Embryophyta</taxon>
        <taxon>Tracheophyta</taxon>
        <taxon>Spermatophyta</taxon>
        <taxon>Magnoliopsida</taxon>
        <taxon>eudicotyledons</taxon>
        <taxon>Gunneridae</taxon>
        <taxon>Pentapetalae</taxon>
        <taxon>rosids</taxon>
        <taxon>fabids</taxon>
        <taxon>Cucurbitales</taxon>
        <taxon>Cucurbitaceae</taxon>
        <taxon>Cucurbiteae</taxon>
        <taxon>Cucurbita</taxon>
    </lineage>
</organism>
<protein>
    <submittedName>
        <fullName evidence="3">Uncharacterized protein LOC111430064 isoform X1</fullName>
    </submittedName>
</protein>
<dbReference type="KEGG" id="cmos:111430064"/>
<proteinExistence type="predicted"/>
<feature type="region of interest" description="Disordered" evidence="1">
    <location>
        <begin position="82"/>
        <end position="157"/>
    </location>
</feature>
<evidence type="ECO:0000313" key="2">
    <source>
        <dbReference type="Proteomes" id="UP000504609"/>
    </source>
</evidence>
<gene>
    <name evidence="3" type="primary">LOC111430064</name>
</gene>
<dbReference type="RefSeq" id="XP_022921965.1">
    <property type="nucleotide sequence ID" value="XM_023066197.1"/>
</dbReference>
<feature type="compositionally biased region" description="Low complexity" evidence="1">
    <location>
        <begin position="148"/>
        <end position="157"/>
    </location>
</feature>
<dbReference type="PANTHER" id="PTHR33673:SF38">
    <property type="entry name" value="CHROMODOMAIN-HELICASE-DNA-BINDING PROTEIN 7-LIKE"/>
    <property type="match status" value="1"/>
</dbReference>
<dbReference type="PANTHER" id="PTHR33673">
    <property type="entry name" value="SUPPRESSOR SRP40-LIKE PROTEIN"/>
    <property type="match status" value="1"/>
</dbReference>
<dbReference type="GeneID" id="111430064"/>
<evidence type="ECO:0000256" key="1">
    <source>
        <dbReference type="SAM" id="MobiDB-lite"/>
    </source>
</evidence>
<evidence type="ECO:0000313" key="3">
    <source>
        <dbReference type="RefSeq" id="XP_022921965.1"/>
    </source>
</evidence>
<name>A0A6J1E792_CUCMO</name>
<reference evidence="3" key="1">
    <citation type="submission" date="2025-08" db="UniProtKB">
        <authorList>
            <consortium name="RefSeq"/>
        </authorList>
    </citation>
    <scope>IDENTIFICATION</scope>
    <source>
        <tissue evidence="3">Young leaves</tissue>
    </source>
</reference>
<accession>A0A6J1E792</accession>
<feature type="region of interest" description="Disordered" evidence="1">
    <location>
        <begin position="365"/>
        <end position="411"/>
    </location>
</feature>